<dbReference type="PANTHER" id="PTHR36115">
    <property type="entry name" value="PROLINE-RICH ANTIGEN HOMOLOG-RELATED"/>
    <property type="match status" value="1"/>
</dbReference>
<evidence type="ECO:0000256" key="2">
    <source>
        <dbReference type="ARBA" id="ARBA00022475"/>
    </source>
</evidence>
<gene>
    <name evidence="9" type="ORF">J0A66_08165</name>
</gene>
<keyword evidence="2" id="KW-1003">Cell membrane</keyword>
<dbReference type="InterPro" id="IPR051791">
    <property type="entry name" value="Pra-immunoreactive"/>
</dbReference>
<evidence type="ECO:0000256" key="3">
    <source>
        <dbReference type="ARBA" id="ARBA00022692"/>
    </source>
</evidence>
<dbReference type="PANTHER" id="PTHR36115:SF6">
    <property type="entry name" value="PROLINE-RICH ANTIGEN HOMOLOG"/>
    <property type="match status" value="1"/>
</dbReference>
<dbReference type="Pfam" id="PF06271">
    <property type="entry name" value="RDD"/>
    <property type="match status" value="1"/>
</dbReference>
<dbReference type="InterPro" id="IPR010432">
    <property type="entry name" value="RDD"/>
</dbReference>
<evidence type="ECO:0000256" key="4">
    <source>
        <dbReference type="ARBA" id="ARBA00022989"/>
    </source>
</evidence>
<comment type="subcellular location">
    <subcellularLocation>
        <location evidence="1">Cell membrane</location>
        <topology evidence="1">Multi-pass membrane protein</topology>
    </subcellularLocation>
</comment>
<dbReference type="AlphaFoldDB" id="A0A939DN57"/>
<evidence type="ECO:0000313" key="9">
    <source>
        <dbReference type="EMBL" id="MBN7825190.1"/>
    </source>
</evidence>
<keyword evidence="4 7" id="KW-1133">Transmembrane helix</keyword>
<sequence length="395" mass="43360">MVEQLSSQSQPVSHRETKEIVTPYAFKVADELLGTALGSPTRRGIALLIDLLSIAVLTQVNTWILATLVTWMFWNAGRHLNQRPKRRFSQMVLRGSAAFMLFVLAFGLFEVFKSDSEDLDGIPKGVIAASGSDGIELMAVTAKHLTSIGSLSRQIETGQCQPAYDCWAPAGEALVDDLAKLDINKGQAKDVLGEFLDATDTTLNGSERRSLRALLKQRYEAMRVVTPTDQAQPVLQAGIPLTADEEPTPVDTKPPQSERQEAGEAADELSPDNYSILAWAGSLADDLGIGFGWAAFYFSVFTAWWHGQTPGKKLLGLKVIRLDGRTLNLWESFGRYGGYGAGLATGLLGFLQIYWDPNRQAIQDKISETLVIYLRKPRVQLSVQEVAELTEQSEG</sequence>
<evidence type="ECO:0000256" key="1">
    <source>
        <dbReference type="ARBA" id="ARBA00004651"/>
    </source>
</evidence>
<evidence type="ECO:0000259" key="8">
    <source>
        <dbReference type="Pfam" id="PF06271"/>
    </source>
</evidence>
<dbReference type="Proteomes" id="UP000664654">
    <property type="component" value="Unassembled WGS sequence"/>
</dbReference>
<comment type="caution">
    <text evidence="9">The sequence shown here is derived from an EMBL/GenBank/DDBJ whole genome shotgun (WGS) entry which is preliminary data.</text>
</comment>
<name>A0A939DN57_9ALTE</name>
<accession>A0A939DN57</accession>
<feature type="transmembrane region" description="Helical" evidence="7">
    <location>
        <begin position="45"/>
        <end position="71"/>
    </location>
</feature>
<evidence type="ECO:0000313" key="10">
    <source>
        <dbReference type="Proteomes" id="UP000664654"/>
    </source>
</evidence>
<evidence type="ECO:0000256" key="7">
    <source>
        <dbReference type="SAM" id="Phobius"/>
    </source>
</evidence>
<proteinExistence type="predicted"/>
<evidence type="ECO:0000256" key="5">
    <source>
        <dbReference type="ARBA" id="ARBA00023136"/>
    </source>
</evidence>
<feature type="transmembrane region" description="Helical" evidence="7">
    <location>
        <begin position="91"/>
        <end position="109"/>
    </location>
</feature>
<dbReference type="RefSeq" id="WP_206573287.1">
    <property type="nucleotide sequence ID" value="NZ_JAFKCV010000003.1"/>
</dbReference>
<keyword evidence="3 7" id="KW-0812">Transmembrane</keyword>
<feature type="region of interest" description="Disordered" evidence="6">
    <location>
        <begin position="239"/>
        <end position="268"/>
    </location>
</feature>
<dbReference type="EMBL" id="JAFKCV010000003">
    <property type="protein sequence ID" value="MBN7825190.1"/>
    <property type="molecule type" value="Genomic_DNA"/>
</dbReference>
<feature type="domain" description="RDD" evidence="8">
    <location>
        <begin position="280"/>
        <end position="367"/>
    </location>
</feature>
<keyword evidence="10" id="KW-1185">Reference proteome</keyword>
<organism evidence="9 10">
    <name type="scientific">Bowmanella dokdonensis</name>
    <dbReference type="NCBI Taxonomy" id="751969"/>
    <lineage>
        <taxon>Bacteria</taxon>
        <taxon>Pseudomonadati</taxon>
        <taxon>Pseudomonadota</taxon>
        <taxon>Gammaproteobacteria</taxon>
        <taxon>Alteromonadales</taxon>
        <taxon>Alteromonadaceae</taxon>
        <taxon>Bowmanella</taxon>
    </lineage>
</organism>
<reference evidence="9" key="1">
    <citation type="submission" date="2021-03" db="EMBL/GenBank/DDBJ databases">
        <title>novel species isolated from a fishpond in China.</title>
        <authorList>
            <person name="Lu H."/>
            <person name="Cai Z."/>
        </authorList>
    </citation>
    <scope>NUCLEOTIDE SEQUENCE</scope>
    <source>
        <strain evidence="9">JCM 30855</strain>
    </source>
</reference>
<dbReference type="GO" id="GO:0005886">
    <property type="term" value="C:plasma membrane"/>
    <property type="evidence" value="ECO:0007669"/>
    <property type="project" value="UniProtKB-SubCell"/>
</dbReference>
<protein>
    <submittedName>
        <fullName evidence="9">RDD family protein</fullName>
    </submittedName>
</protein>
<keyword evidence="5 7" id="KW-0472">Membrane</keyword>
<evidence type="ECO:0000256" key="6">
    <source>
        <dbReference type="SAM" id="MobiDB-lite"/>
    </source>
</evidence>